<feature type="chain" id="PRO_5002755707" description="DUF2059 domain-containing protein" evidence="1">
    <location>
        <begin position="23"/>
        <end position="243"/>
    </location>
</feature>
<name>B0SZ86_CAUSK</name>
<dbReference type="STRING" id="366602.Caul_4295"/>
<evidence type="ECO:0000313" key="2">
    <source>
        <dbReference type="EMBL" id="ABZ73415.1"/>
    </source>
</evidence>
<dbReference type="PROSITE" id="PS51257">
    <property type="entry name" value="PROKAR_LIPOPROTEIN"/>
    <property type="match status" value="1"/>
</dbReference>
<feature type="signal peptide" evidence="1">
    <location>
        <begin position="1"/>
        <end position="22"/>
    </location>
</feature>
<dbReference type="KEGG" id="cak:Caul_4295"/>
<dbReference type="AlphaFoldDB" id="B0SZ86"/>
<dbReference type="EMBL" id="CP000927">
    <property type="protein sequence ID" value="ABZ73415.1"/>
    <property type="molecule type" value="Genomic_DNA"/>
</dbReference>
<dbReference type="HOGENOM" id="CLU_1127503_0_0_5"/>
<protein>
    <recommendedName>
        <fullName evidence="3">DUF2059 domain-containing protein</fullName>
    </recommendedName>
</protein>
<accession>B0SZ86</accession>
<evidence type="ECO:0008006" key="3">
    <source>
        <dbReference type="Google" id="ProtNLM"/>
    </source>
</evidence>
<keyword evidence="1" id="KW-0732">Signal</keyword>
<sequence length="243" mass="26112" precursor="true">MSRRLAVLAALVLSCAPLGAFAADPPKPVALTEADRKAFDAQFADSPVITLMSEVDPTKFNAFKQSLIDDYAAGKIDNAAMRKRVFDFASEARVTSMGWLAQAPDDQYMDFVAVQLSVMKTFARYNTRACYEMIENGGLTEDTINTLGPDLMTEINRLGAAQLVASRVGAKTPVTRQPPSDKEAQAAVQAFADSGGDMAWLRAMGAKTTGSMLSDERCAASIAWIETLMAQPKAAAVRLMSAK</sequence>
<reference evidence="2" key="1">
    <citation type="submission" date="2008-01" db="EMBL/GenBank/DDBJ databases">
        <title>Complete sequence of chromosome of Caulobacter sp. K31.</title>
        <authorList>
            <consortium name="US DOE Joint Genome Institute"/>
            <person name="Copeland A."/>
            <person name="Lucas S."/>
            <person name="Lapidus A."/>
            <person name="Barry K."/>
            <person name="Glavina del Rio T."/>
            <person name="Dalin E."/>
            <person name="Tice H."/>
            <person name="Pitluck S."/>
            <person name="Bruce D."/>
            <person name="Goodwin L."/>
            <person name="Thompson L.S."/>
            <person name="Brettin T."/>
            <person name="Detter J.C."/>
            <person name="Han C."/>
            <person name="Schmutz J."/>
            <person name="Larimer F."/>
            <person name="Land M."/>
            <person name="Hauser L."/>
            <person name="Kyrpides N."/>
            <person name="Kim E."/>
            <person name="Stephens C."/>
            <person name="Richardson P."/>
        </authorList>
    </citation>
    <scope>NUCLEOTIDE SEQUENCE [LARGE SCALE GENOMIC DNA]</scope>
    <source>
        <strain evidence="2">K31</strain>
    </source>
</reference>
<proteinExistence type="predicted"/>
<dbReference type="OrthoDB" id="9965984at2"/>
<organism evidence="2">
    <name type="scientific">Caulobacter sp. (strain K31)</name>
    <dbReference type="NCBI Taxonomy" id="366602"/>
    <lineage>
        <taxon>Bacteria</taxon>
        <taxon>Pseudomonadati</taxon>
        <taxon>Pseudomonadota</taxon>
        <taxon>Alphaproteobacteria</taxon>
        <taxon>Caulobacterales</taxon>
        <taxon>Caulobacteraceae</taxon>
        <taxon>Caulobacter</taxon>
    </lineage>
</organism>
<evidence type="ECO:0000256" key="1">
    <source>
        <dbReference type="SAM" id="SignalP"/>
    </source>
</evidence>
<gene>
    <name evidence="2" type="ordered locus">Caul_4295</name>
</gene>